<dbReference type="Pfam" id="PF10537">
    <property type="entry name" value="WAC_Acf1_DNA_bd"/>
    <property type="match status" value="1"/>
</dbReference>
<accession>A0A4P9X7W8</accession>
<evidence type="ECO:0000313" key="8">
    <source>
        <dbReference type="Proteomes" id="UP000274922"/>
    </source>
</evidence>
<gene>
    <name evidence="7" type="ORF">CXG81DRAFT_18856</name>
</gene>
<feature type="compositionally biased region" description="Basic residues" evidence="5">
    <location>
        <begin position="716"/>
        <end position="726"/>
    </location>
</feature>
<proteinExistence type="predicted"/>
<dbReference type="STRING" id="1555241.A0A4P9X7W8"/>
<evidence type="ECO:0000256" key="3">
    <source>
        <dbReference type="PROSITE-ProRule" id="PRU00475"/>
    </source>
</evidence>
<keyword evidence="8" id="KW-1185">Reference proteome</keyword>
<feature type="domain" description="WAC" evidence="6">
    <location>
        <begin position="21"/>
        <end position="126"/>
    </location>
</feature>
<feature type="region of interest" description="Disordered" evidence="5">
    <location>
        <begin position="287"/>
        <end position="374"/>
    </location>
</feature>
<dbReference type="EMBL" id="ML014176">
    <property type="protein sequence ID" value="RKP01328.1"/>
    <property type="molecule type" value="Genomic_DNA"/>
</dbReference>
<feature type="compositionally biased region" description="Low complexity" evidence="5">
    <location>
        <begin position="323"/>
        <end position="335"/>
    </location>
</feature>
<dbReference type="GO" id="GO:0031509">
    <property type="term" value="P:subtelomeric heterochromatin formation"/>
    <property type="evidence" value="ECO:0007669"/>
    <property type="project" value="TreeGrafter"/>
</dbReference>
<organism evidence="7 8">
    <name type="scientific">Caulochytrium protostelioides</name>
    <dbReference type="NCBI Taxonomy" id="1555241"/>
    <lineage>
        <taxon>Eukaryota</taxon>
        <taxon>Fungi</taxon>
        <taxon>Fungi incertae sedis</taxon>
        <taxon>Chytridiomycota</taxon>
        <taxon>Chytridiomycota incertae sedis</taxon>
        <taxon>Chytridiomycetes</taxon>
        <taxon>Caulochytriales</taxon>
        <taxon>Caulochytriaceae</taxon>
        <taxon>Caulochytrium</taxon>
    </lineage>
</organism>
<feature type="region of interest" description="Disordered" evidence="5">
    <location>
        <begin position="490"/>
        <end position="535"/>
    </location>
</feature>
<dbReference type="Pfam" id="PF15613">
    <property type="entry name" value="WSD"/>
    <property type="match status" value="1"/>
</dbReference>
<feature type="compositionally biased region" description="Low complexity" evidence="5">
    <location>
        <begin position="882"/>
        <end position="900"/>
    </location>
</feature>
<dbReference type="PANTHER" id="PTHR32075">
    <property type="entry name" value="ISWI CHROMATIN-REMODELING COMPLEX SUBUNIT YPL216W-RELATED"/>
    <property type="match status" value="1"/>
</dbReference>
<evidence type="ECO:0000313" key="7">
    <source>
        <dbReference type="EMBL" id="RKP01328.1"/>
    </source>
</evidence>
<evidence type="ECO:0000256" key="2">
    <source>
        <dbReference type="ARBA" id="ARBA00023242"/>
    </source>
</evidence>
<evidence type="ECO:0000256" key="5">
    <source>
        <dbReference type="SAM" id="MobiDB-lite"/>
    </source>
</evidence>
<reference evidence="8" key="1">
    <citation type="journal article" date="2018" name="Nat. Microbiol.">
        <title>Leveraging single-cell genomics to expand the fungal tree of life.</title>
        <authorList>
            <person name="Ahrendt S.R."/>
            <person name="Quandt C.A."/>
            <person name="Ciobanu D."/>
            <person name="Clum A."/>
            <person name="Salamov A."/>
            <person name="Andreopoulos B."/>
            <person name="Cheng J.F."/>
            <person name="Woyke T."/>
            <person name="Pelin A."/>
            <person name="Henrissat B."/>
            <person name="Reynolds N.K."/>
            <person name="Benny G.L."/>
            <person name="Smith M.E."/>
            <person name="James T.Y."/>
            <person name="Grigoriev I.V."/>
        </authorList>
    </citation>
    <scope>NUCLEOTIDE SEQUENCE [LARGE SCALE GENOMIC DNA]</scope>
    <source>
        <strain evidence="8">ATCC 52028</strain>
    </source>
</reference>
<dbReference type="PROSITE" id="PS51136">
    <property type="entry name" value="WAC"/>
    <property type="match status" value="1"/>
</dbReference>
<keyword evidence="2 3" id="KW-0539">Nucleus</keyword>
<feature type="compositionally biased region" description="Low complexity" evidence="5">
    <location>
        <begin position="926"/>
        <end position="950"/>
    </location>
</feature>
<evidence type="ECO:0000259" key="6">
    <source>
        <dbReference type="PROSITE" id="PS51136"/>
    </source>
</evidence>
<dbReference type="Pfam" id="PF02791">
    <property type="entry name" value="DDT"/>
    <property type="match status" value="1"/>
</dbReference>
<dbReference type="InterPro" id="IPR028941">
    <property type="entry name" value="WHIM2_dom"/>
</dbReference>
<dbReference type="GO" id="GO:0000781">
    <property type="term" value="C:chromosome, telomeric region"/>
    <property type="evidence" value="ECO:0007669"/>
    <property type="project" value="GOC"/>
</dbReference>
<dbReference type="GO" id="GO:0000785">
    <property type="term" value="C:chromatin"/>
    <property type="evidence" value="ECO:0007669"/>
    <property type="project" value="UniProtKB-ARBA"/>
</dbReference>
<dbReference type="PANTHER" id="PTHR32075:SF6">
    <property type="entry name" value="ISWI CHROMATIN-REMODELING COMPLEX SUBUNIT YPL216W-RELATED"/>
    <property type="match status" value="1"/>
</dbReference>
<keyword evidence="4" id="KW-0175">Coiled coil</keyword>
<protein>
    <recommendedName>
        <fullName evidence="6">WAC domain-containing protein</fullName>
    </recommendedName>
</protein>
<dbReference type="OrthoDB" id="332390at2759"/>
<feature type="coiled-coil region" evidence="4">
    <location>
        <begin position="957"/>
        <end position="1015"/>
    </location>
</feature>
<feature type="compositionally biased region" description="Basic and acidic residues" evidence="5">
    <location>
        <begin position="727"/>
        <end position="736"/>
    </location>
</feature>
<feature type="compositionally biased region" description="Acidic residues" evidence="5">
    <location>
        <begin position="508"/>
        <end position="518"/>
    </location>
</feature>
<feature type="compositionally biased region" description="Low complexity" evidence="5">
    <location>
        <begin position="348"/>
        <end position="360"/>
    </location>
</feature>
<feature type="compositionally biased region" description="Acidic residues" evidence="5">
    <location>
        <begin position="693"/>
        <end position="709"/>
    </location>
</feature>
<evidence type="ECO:0000256" key="4">
    <source>
        <dbReference type="SAM" id="Coils"/>
    </source>
</evidence>
<feature type="compositionally biased region" description="Low complexity" evidence="5">
    <location>
        <begin position="738"/>
        <end position="766"/>
    </location>
</feature>
<evidence type="ECO:0000256" key="1">
    <source>
        <dbReference type="ARBA" id="ARBA00004123"/>
    </source>
</evidence>
<dbReference type="Proteomes" id="UP000274922">
    <property type="component" value="Unassembled WGS sequence"/>
</dbReference>
<feature type="region of interest" description="Disordered" evidence="5">
    <location>
        <begin position="882"/>
        <end position="953"/>
    </location>
</feature>
<name>A0A4P9X7W8_9FUNG</name>
<dbReference type="AlphaFoldDB" id="A0A4P9X7W8"/>
<dbReference type="InterPro" id="IPR013136">
    <property type="entry name" value="WSTF_Acf1_Cbp146"/>
</dbReference>
<feature type="region of interest" description="Disordered" evidence="5">
    <location>
        <begin position="673"/>
        <end position="800"/>
    </location>
</feature>
<sequence length="1209" mass="131597">MPAYQKTLFVPRPDPVLKGTAPVFYNEASGEVFQNYSDYVQAQLFYTTMHWNCTLSNRRNLTFRQAYESEKAERAQLAHFCEAWRPAALRTIHYFQGPVARLTDTLQSHIKQTLYVGEKVVSQTSKQAFRITDVHDAPRRYVGVLLTGDDGHADDGDGKELVSATTTAAPVSPSATTIEIADGAWERSSKVLYQMHFKRFINYACTKVTAVPVYIVHPHLLAQYGVPDTPPRDMDPVLARRVADAVAKLRETDRQQAEQQARIKAEAEAAATATAVTTAAAIAATATSAAASAPASPPKRGRAAPKTEAADGSTPVKRRRAKAAAPAAATEGEGTPTPPAAKRSRKQPAAATADAVAAPEAKPEPAAPVKEEPAVEVKKDVVKYPIEDLELADRQPPPRRAVDARWDIDLPAEHASAIVPLYAQLFTFSTDFKLSRFTIDDMVSALRDEWRPIDRAGPFCNVLLVEMIGSLLAVICRSYRNEEWKLPAAAAAAPPPSHLPAAPRTESPDDGESDMDEDSKDHPRPAASSDASPRPIDLDALAALTPIERNNLDAWIQWFPGQWADGFDAPPPGTPASHTHPRHSALPHVGRMAAWAVVLVGFLRDALPPAEHERATALLNVLLREPTPADAAAAASAAATSSAASSPRAARHAAVDPNMVAATDEQIAAALDDDDDDHGEAGVAESEPSTGDADADADGDAADPDDDADAGWGRRVSQRQKHLRVVQRRDVQERQSRSRAATAAATAAAAADAGSESDDGGSASTASRHERRAAAESSGRERSTRRALRDQDDHYQTQVGRLSNRVETNFRHLTLDDRIYVLDQLVAKAADAAVIRVGIDAAVDRLRQARFRRKELGRIRKECADELEDFLAALEKEKAADPDAAAAEAAGATTDAGSDAVTPVPARITPSHPVTDDESDAEGSEADSASVTSSTAPAGAASAGATNARSQRVATMRRELLRREEERKRRLAALEQEKRAYRDKRQAQKARALQRKQLEDAYEAANRNVAAADREVRRWSSHIRVKALGRDRYQHRYWWIDGGLDLPTVSVNPRKPPQLLDGREPYYGLGRLLIEAAAPEDVELASDGAGEAADDPFGAASDGVVTASSWMMLTTIDEVEDWMKWLDHRGIRERHLLIALNKMLLDIQQRMQMRHETNARIVTRQAQHIAMPQRPSRSTRTLNGVAAAEVYGPWQAFHQYMNYHASSRE</sequence>
<dbReference type="GO" id="GO:0005634">
    <property type="term" value="C:nucleus"/>
    <property type="evidence" value="ECO:0007669"/>
    <property type="project" value="UniProtKB-SubCell"/>
</dbReference>
<dbReference type="InterPro" id="IPR018501">
    <property type="entry name" value="DDT_dom"/>
</dbReference>
<feature type="compositionally biased region" description="Acidic residues" evidence="5">
    <location>
        <begin position="916"/>
        <end position="925"/>
    </location>
</feature>
<feature type="compositionally biased region" description="Basic and acidic residues" evidence="5">
    <location>
        <begin position="772"/>
        <end position="795"/>
    </location>
</feature>
<comment type="subcellular location">
    <subcellularLocation>
        <location evidence="1 3">Nucleus</location>
    </subcellularLocation>
</comment>